<dbReference type="Gene3D" id="3.90.550.50">
    <property type="match status" value="1"/>
</dbReference>
<organism evidence="2 3">
    <name type="scientific">Thalassiosira oceanica</name>
    <name type="common">Marine diatom</name>
    <dbReference type="NCBI Taxonomy" id="159749"/>
    <lineage>
        <taxon>Eukaryota</taxon>
        <taxon>Sar</taxon>
        <taxon>Stramenopiles</taxon>
        <taxon>Ochrophyta</taxon>
        <taxon>Bacillariophyta</taxon>
        <taxon>Coscinodiscophyceae</taxon>
        <taxon>Thalassiosirophycidae</taxon>
        <taxon>Thalassiosirales</taxon>
        <taxon>Thalassiosiraceae</taxon>
        <taxon>Thalassiosira</taxon>
    </lineage>
</organism>
<feature type="region of interest" description="Disordered" evidence="1">
    <location>
        <begin position="208"/>
        <end position="227"/>
    </location>
</feature>
<proteinExistence type="predicted"/>
<dbReference type="Proteomes" id="UP000266841">
    <property type="component" value="Unassembled WGS sequence"/>
</dbReference>
<dbReference type="eggNOG" id="ENOG502SA5A">
    <property type="taxonomic scope" value="Eukaryota"/>
</dbReference>
<reference evidence="2 3" key="1">
    <citation type="journal article" date="2012" name="Genome Biol.">
        <title>Genome and low-iron response of an oceanic diatom adapted to chronic iron limitation.</title>
        <authorList>
            <person name="Lommer M."/>
            <person name="Specht M."/>
            <person name="Roy A.S."/>
            <person name="Kraemer L."/>
            <person name="Andreson R."/>
            <person name="Gutowska M.A."/>
            <person name="Wolf J."/>
            <person name="Bergner S.V."/>
            <person name="Schilhabel M.B."/>
            <person name="Klostermeier U.C."/>
            <person name="Beiko R.G."/>
            <person name="Rosenstiel P."/>
            <person name="Hippler M."/>
            <person name="Laroche J."/>
        </authorList>
    </citation>
    <scope>NUCLEOTIDE SEQUENCE [LARGE SCALE GENOMIC DNA]</scope>
    <source>
        <strain evidence="2 3">CCMP1005</strain>
    </source>
</reference>
<dbReference type="AlphaFoldDB" id="K0T9L3"/>
<comment type="caution">
    <text evidence="2">The sequence shown here is derived from an EMBL/GenBank/DDBJ whole genome shotgun (WGS) entry which is preliminary data.</text>
</comment>
<keyword evidence="3" id="KW-1185">Reference proteome</keyword>
<evidence type="ECO:0000256" key="1">
    <source>
        <dbReference type="SAM" id="MobiDB-lite"/>
    </source>
</evidence>
<dbReference type="EMBL" id="AGNL01004229">
    <property type="protein sequence ID" value="EJK73769.1"/>
    <property type="molecule type" value="Genomic_DNA"/>
</dbReference>
<name>K0T9L3_THAOC</name>
<accession>K0T9L3</accession>
<protein>
    <submittedName>
        <fullName evidence="2">Uncharacterized protein</fullName>
    </submittedName>
</protein>
<feature type="region of interest" description="Disordered" evidence="1">
    <location>
        <begin position="39"/>
        <end position="90"/>
    </location>
</feature>
<evidence type="ECO:0000313" key="3">
    <source>
        <dbReference type="Proteomes" id="UP000266841"/>
    </source>
</evidence>
<feature type="non-terminal residue" evidence="2">
    <location>
        <position position="1"/>
    </location>
</feature>
<evidence type="ECO:0000313" key="2">
    <source>
        <dbReference type="EMBL" id="EJK73769.1"/>
    </source>
</evidence>
<feature type="compositionally biased region" description="Basic and acidic residues" evidence="1">
    <location>
        <begin position="40"/>
        <end position="51"/>
    </location>
</feature>
<gene>
    <name evidence="2" type="ORF">THAOC_04589</name>
</gene>
<sequence>IEVEGHRAGTCAACIREKLTCGHYALSFLTAQTQPLTFLTRRDRPQPDRRPSPTSQTVLSSTAAAPEAGAGWSSKTSRASTKRNPRPETMWPWNTASLVGACILSIAAICYNFRWHSRVFSHGSHFIDQSEYGYREAALASPPQVRRRLGLILDPKTVENRNAGQPPTKSTEEAVSRFEGAPTYLEGLVAAVEGQGWRFVKWQPAVGGPPRGDVGADGPHGDDEDGSPTIQFFVKASGGELYLNRARYIADTWARQAGGRRVTFLFDNQNEDAVDELGRSAPWVEIRHVDGTDRQGEYKRGRNKAAAWEAQRTKTRAVFLDYVTDDPPDWVCYLDDDMLVNVSNLRRDLAEQSRTCAHCLVADAMARRPEGNGWTAGGWCMNRALARRTAVVLDGRTDESLGWTNNDDVSFNRAVMKGAVGVRPRSSPLWYSEYSHPVRTEGGGVRKVTVHDDINSRAIGAVYDFYQTRDSWRDDVDDPRAFVESLAVYHMDFAHWTNHLTSTAPNGLLAASKGHRSIAVEPMSSNRGALLQSMALNYFDDLIQVVAAALGERFFGFAE</sequence>